<evidence type="ECO:0000313" key="7">
    <source>
        <dbReference type="Proteomes" id="UP000647587"/>
    </source>
</evidence>
<dbReference type="GO" id="GO:0016740">
    <property type="term" value="F:transferase activity"/>
    <property type="evidence" value="ECO:0007669"/>
    <property type="project" value="UniProtKB-KW"/>
</dbReference>
<evidence type="ECO:0000259" key="5">
    <source>
        <dbReference type="Pfam" id="PF00535"/>
    </source>
</evidence>
<keyword evidence="7" id="KW-1185">Reference proteome</keyword>
<comment type="caution">
    <text evidence="6">The sequence shown here is derived from an EMBL/GenBank/DDBJ whole genome shotgun (WGS) entry which is preliminary data.</text>
</comment>
<feature type="transmembrane region" description="Helical" evidence="4">
    <location>
        <begin position="12"/>
        <end position="32"/>
    </location>
</feature>
<keyword evidence="3 6" id="KW-0808">Transferase</keyword>
<accession>A0ABQ2ERT2</accession>
<protein>
    <submittedName>
        <fullName evidence="6">Glycosyl transferase</fullName>
    </submittedName>
</protein>
<evidence type="ECO:0000256" key="2">
    <source>
        <dbReference type="ARBA" id="ARBA00022676"/>
    </source>
</evidence>
<keyword evidence="4" id="KW-1133">Transmembrane helix</keyword>
<dbReference type="Proteomes" id="UP000647587">
    <property type="component" value="Unassembled WGS sequence"/>
</dbReference>
<name>A0ABQ2ERT2_9DEIO</name>
<dbReference type="EMBL" id="BMPP01000003">
    <property type="protein sequence ID" value="GGK18915.1"/>
    <property type="molecule type" value="Genomic_DNA"/>
</dbReference>
<dbReference type="SUPFAM" id="SSF53448">
    <property type="entry name" value="Nucleotide-diphospho-sugar transferases"/>
    <property type="match status" value="1"/>
</dbReference>
<proteinExistence type="inferred from homology"/>
<dbReference type="InterPro" id="IPR001173">
    <property type="entry name" value="Glyco_trans_2-like"/>
</dbReference>
<dbReference type="CDD" id="cd06423">
    <property type="entry name" value="CESA_like"/>
    <property type="match status" value="1"/>
</dbReference>
<dbReference type="Pfam" id="PF00535">
    <property type="entry name" value="Glycos_transf_2"/>
    <property type="match status" value="1"/>
</dbReference>
<keyword evidence="4" id="KW-0472">Membrane</keyword>
<dbReference type="InterPro" id="IPR029044">
    <property type="entry name" value="Nucleotide-diphossugar_trans"/>
</dbReference>
<evidence type="ECO:0000313" key="6">
    <source>
        <dbReference type="EMBL" id="GGK18915.1"/>
    </source>
</evidence>
<gene>
    <name evidence="6" type="ORF">GCM10008955_10400</name>
</gene>
<keyword evidence="2" id="KW-0328">Glycosyltransferase</keyword>
<evidence type="ECO:0000256" key="1">
    <source>
        <dbReference type="ARBA" id="ARBA00006739"/>
    </source>
</evidence>
<sequence length="468" mass="53534">MSIPYVGLFEVLILGYFTILNSFYAVAVYVATRELSRHIRRRQSVALSELLSREFYKPVSILVPAYGEEETIRASVDSFLALHYPEFEVIVINDGSQDSTLQVLKDAYDLEPVERNPSRVLKTRPVLGAYRSRRVPNLLVVDKENGGKADALNVGLTYATFPLFCAVDADSLLDAEALLRLARRFIENDRLLAAGGSVRIMNGSHMRDGRVSELRLPGTWVERVQIVEYARAFLAGRTTFSSLGLLLIISGAFGLFRRADVMEAGGFLDGTVGEDMELVLRLHRHMREQKRPYDVEFDMDPVCWTQCPDSFSLLRVQRDRWQRGLWEALWAHRKMWFNPRYGRIGVVALPYFLLFEALAPIIEVFSYAFVIVLALTGQLDLRFLALFLLVALLYGAVVSVTALSIELFMRVHFRRPVDRIALLLTALGENFGFRQWHAWVRFLAIFRLGRRRGQWGSMTRRKIRARGF</sequence>
<evidence type="ECO:0000256" key="3">
    <source>
        <dbReference type="ARBA" id="ARBA00022679"/>
    </source>
</evidence>
<evidence type="ECO:0000256" key="4">
    <source>
        <dbReference type="SAM" id="Phobius"/>
    </source>
</evidence>
<feature type="transmembrane region" description="Helical" evidence="4">
    <location>
        <begin position="383"/>
        <end position="405"/>
    </location>
</feature>
<keyword evidence="4" id="KW-0812">Transmembrane</keyword>
<dbReference type="Gene3D" id="3.90.550.10">
    <property type="entry name" value="Spore Coat Polysaccharide Biosynthesis Protein SpsA, Chain A"/>
    <property type="match status" value="1"/>
</dbReference>
<dbReference type="PANTHER" id="PTHR43630:SF1">
    <property type="entry name" value="POLY-BETA-1,6-N-ACETYL-D-GLUCOSAMINE SYNTHASE"/>
    <property type="match status" value="1"/>
</dbReference>
<reference evidence="7" key="1">
    <citation type="journal article" date="2019" name="Int. J. Syst. Evol. Microbiol.">
        <title>The Global Catalogue of Microorganisms (GCM) 10K type strain sequencing project: providing services to taxonomists for standard genome sequencing and annotation.</title>
        <authorList>
            <consortium name="The Broad Institute Genomics Platform"/>
            <consortium name="The Broad Institute Genome Sequencing Center for Infectious Disease"/>
            <person name="Wu L."/>
            <person name="Ma J."/>
        </authorList>
    </citation>
    <scope>NUCLEOTIDE SEQUENCE [LARGE SCALE GENOMIC DNA]</scope>
    <source>
        <strain evidence="7">JCM 30331</strain>
    </source>
</reference>
<organism evidence="6 7">
    <name type="scientific">Deinococcus malanensis</name>
    <dbReference type="NCBI Taxonomy" id="1706855"/>
    <lineage>
        <taxon>Bacteria</taxon>
        <taxon>Thermotogati</taxon>
        <taxon>Deinococcota</taxon>
        <taxon>Deinococci</taxon>
        <taxon>Deinococcales</taxon>
        <taxon>Deinococcaceae</taxon>
        <taxon>Deinococcus</taxon>
    </lineage>
</organism>
<dbReference type="PANTHER" id="PTHR43630">
    <property type="entry name" value="POLY-BETA-1,6-N-ACETYL-D-GLUCOSAMINE SYNTHASE"/>
    <property type="match status" value="1"/>
</dbReference>
<dbReference type="RefSeq" id="WP_189005180.1">
    <property type="nucleotide sequence ID" value="NZ_BMPP01000003.1"/>
</dbReference>
<feature type="transmembrane region" description="Helical" evidence="4">
    <location>
        <begin position="344"/>
        <end position="377"/>
    </location>
</feature>
<feature type="domain" description="Glycosyltransferase 2-like" evidence="5">
    <location>
        <begin position="60"/>
        <end position="202"/>
    </location>
</feature>
<comment type="similarity">
    <text evidence="1">Belongs to the glycosyltransferase 2 family.</text>
</comment>